<sequence>MKKLLFGYFIASLLAFISDAPVNKLNGSYHRTRFQYGEMKKMELYDGPYSIKVFKDGYWFAASKKYDDKKKPVFDGACGGTYDLKNGKYNEHVAFYSWDSTAVGSTYVMNFKVNKKQFQQYGKMNSEKWPNYPINDILERITPPEPLKNGGLEGVWFLESAQYGNDKWGEGRYKEMVAMKIYAYPLAVNAFYNPKTKQFLSAGVSLYQFDGVTLSETRELRSNNHLAVGVTVLNSIELKENKIIQERPSDKQREVFVKAQSF</sequence>
<protein>
    <submittedName>
        <fullName evidence="1">Uncharacterized protein</fullName>
    </submittedName>
</protein>
<organism evidence="1 2">
    <name type="scientific">Runella aurantiaca</name>
    <dbReference type="NCBI Taxonomy" id="2282308"/>
    <lineage>
        <taxon>Bacteria</taxon>
        <taxon>Pseudomonadati</taxon>
        <taxon>Bacteroidota</taxon>
        <taxon>Cytophagia</taxon>
        <taxon>Cytophagales</taxon>
        <taxon>Spirosomataceae</taxon>
        <taxon>Runella</taxon>
    </lineage>
</organism>
<dbReference type="AlphaFoldDB" id="A0A369IM35"/>
<reference evidence="1 2" key="1">
    <citation type="submission" date="2018-07" db="EMBL/GenBank/DDBJ databases">
        <title>Genome analysis of Runella aurantiaca.</title>
        <authorList>
            <person name="Yang X."/>
        </authorList>
    </citation>
    <scope>NUCLEOTIDE SEQUENCE [LARGE SCALE GENOMIC DNA]</scope>
    <source>
        <strain evidence="1 2">YX9</strain>
    </source>
</reference>
<accession>A0A369IM35</accession>
<dbReference type="RefSeq" id="WP_114459245.1">
    <property type="nucleotide sequence ID" value="NZ_QPIW01000001.1"/>
</dbReference>
<dbReference type="OrthoDB" id="941042at2"/>
<evidence type="ECO:0000313" key="2">
    <source>
        <dbReference type="Proteomes" id="UP000253141"/>
    </source>
</evidence>
<gene>
    <name evidence="1" type="ORF">DVG78_01225</name>
</gene>
<evidence type="ECO:0000313" key="1">
    <source>
        <dbReference type="EMBL" id="RDB07706.1"/>
    </source>
</evidence>
<comment type="caution">
    <text evidence="1">The sequence shown here is derived from an EMBL/GenBank/DDBJ whole genome shotgun (WGS) entry which is preliminary data.</text>
</comment>
<dbReference type="Proteomes" id="UP000253141">
    <property type="component" value="Unassembled WGS sequence"/>
</dbReference>
<dbReference type="EMBL" id="QPIW01000001">
    <property type="protein sequence ID" value="RDB07706.1"/>
    <property type="molecule type" value="Genomic_DNA"/>
</dbReference>
<proteinExistence type="predicted"/>
<name>A0A369IM35_9BACT</name>
<keyword evidence="2" id="KW-1185">Reference proteome</keyword>